<dbReference type="GO" id="GO:0005048">
    <property type="term" value="F:signal sequence binding"/>
    <property type="evidence" value="ECO:0007669"/>
    <property type="project" value="UniProtKB-UniRule"/>
</dbReference>
<proteinExistence type="inferred from homology"/>
<protein>
    <recommendedName>
        <fullName evidence="4">Chaperone NapD</fullName>
    </recommendedName>
    <alternativeName>
        <fullName evidence="4">NapA signal peptide-binding chaperone NapD</fullName>
    </alternativeName>
</protein>
<dbReference type="Proteomes" id="UP001164472">
    <property type="component" value="Chromosome"/>
</dbReference>
<dbReference type="InterPro" id="IPR005623">
    <property type="entry name" value="Chaperone_NapD_NO3_reduct"/>
</dbReference>
<evidence type="ECO:0000256" key="3">
    <source>
        <dbReference type="ARBA" id="ARBA00023186"/>
    </source>
</evidence>
<dbReference type="Pfam" id="PF03927">
    <property type="entry name" value="NapD"/>
    <property type="match status" value="1"/>
</dbReference>
<dbReference type="PANTHER" id="PTHR38603">
    <property type="entry name" value="CHAPERONE NAPD"/>
    <property type="match status" value="1"/>
</dbReference>
<sequence>MKTAPRYSNEEYSVAGVVVHTRPENRDIVAERLVLLRGVEVHAVNEEGKLVVTVEEEPGERFIIDRISEINNTEGVINSSLVFSQSAQLDSSDDIDSSDTGESAIKKDFTVSKVATNLDSEEQK</sequence>
<evidence type="ECO:0000313" key="5">
    <source>
        <dbReference type="EMBL" id="UZW74729.1"/>
    </source>
</evidence>
<dbReference type="GO" id="GO:0005737">
    <property type="term" value="C:cytoplasm"/>
    <property type="evidence" value="ECO:0007669"/>
    <property type="project" value="UniProtKB-SubCell"/>
</dbReference>
<dbReference type="PANTHER" id="PTHR38603:SF1">
    <property type="entry name" value="CHAPERONE NAPD"/>
    <property type="match status" value="1"/>
</dbReference>
<evidence type="ECO:0000256" key="2">
    <source>
        <dbReference type="ARBA" id="ARBA00022490"/>
    </source>
</evidence>
<evidence type="ECO:0000256" key="4">
    <source>
        <dbReference type="HAMAP-Rule" id="MF_02200"/>
    </source>
</evidence>
<dbReference type="Gene3D" id="3.30.70.920">
    <property type="match status" value="1"/>
</dbReference>
<keyword evidence="2 4" id="KW-0963">Cytoplasm</keyword>
<dbReference type="GO" id="GO:0051224">
    <property type="term" value="P:negative regulation of protein transport"/>
    <property type="evidence" value="ECO:0007669"/>
    <property type="project" value="UniProtKB-UniRule"/>
</dbReference>
<evidence type="ECO:0000313" key="6">
    <source>
        <dbReference type="Proteomes" id="UP001164472"/>
    </source>
</evidence>
<comment type="subcellular location">
    <subcellularLocation>
        <location evidence="1 4">Cytoplasm</location>
    </subcellularLocation>
</comment>
<evidence type="ECO:0000256" key="1">
    <source>
        <dbReference type="ARBA" id="ARBA00004496"/>
    </source>
</evidence>
<dbReference type="KEGG" id="asem:NNL22_17170"/>
<name>A0A9E8HS14_9ALTE</name>
<dbReference type="EMBL" id="CP101527">
    <property type="protein sequence ID" value="UZW74729.1"/>
    <property type="molecule type" value="Genomic_DNA"/>
</dbReference>
<reference evidence="5" key="1">
    <citation type="submission" date="2022-07" db="EMBL/GenBank/DDBJ databases">
        <title>Alkalimarinus sp. nov., isolated from gut of a Alitta virens.</title>
        <authorList>
            <person name="Yang A.I."/>
            <person name="Shin N.-R."/>
        </authorList>
    </citation>
    <scope>NUCLEOTIDE SEQUENCE</scope>
    <source>
        <strain evidence="5">FA028</strain>
    </source>
</reference>
<accession>A0A9E8HS14</accession>
<comment type="subunit">
    <text evidence="4">Interacts with the cytoplasmic NapA precursor.</text>
</comment>
<dbReference type="AlphaFoldDB" id="A0A9E8HS14"/>
<comment type="function">
    <text evidence="4">Chaperone for NapA, the catalytic subunit of the periplasmic nitrate reductase. It binds directly and specifically to the twin-arginine signal peptide of NapA, preventing premature interaction with the Tat translocase and premature export.</text>
</comment>
<keyword evidence="6" id="KW-1185">Reference proteome</keyword>
<comment type="similarity">
    <text evidence="4">Belongs to the NapD family.</text>
</comment>
<gene>
    <name evidence="4" type="primary">napD</name>
    <name evidence="5" type="ORF">NNL22_17170</name>
</gene>
<dbReference type="RefSeq" id="WP_251810156.1">
    <property type="nucleotide sequence ID" value="NZ_CP101527.1"/>
</dbReference>
<keyword evidence="3 4" id="KW-0143">Chaperone</keyword>
<dbReference type="HAMAP" id="MF_02200">
    <property type="entry name" value="NapD"/>
    <property type="match status" value="1"/>
</dbReference>
<organism evidence="5 6">
    <name type="scientific">Alkalimarinus sediminis</name>
    <dbReference type="NCBI Taxonomy" id="1632866"/>
    <lineage>
        <taxon>Bacteria</taxon>
        <taxon>Pseudomonadati</taxon>
        <taxon>Pseudomonadota</taxon>
        <taxon>Gammaproteobacteria</taxon>
        <taxon>Alteromonadales</taxon>
        <taxon>Alteromonadaceae</taxon>
        <taxon>Alkalimarinus</taxon>
    </lineage>
</organism>